<dbReference type="EMBL" id="WUMV01000009">
    <property type="protein sequence ID" value="MXN67120.1"/>
    <property type="molecule type" value="Genomic_DNA"/>
</dbReference>
<accession>A0A7X3LXZ6</accession>
<keyword evidence="1" id="KW-0732">Signal</keyword>
<reference evidence="3 4" key="1">
    <citation type="submission" date="2019-12" db="EMBL/GenBank/DDBJ databases">
        <authorList>
            <person name="Li M."/>
        </authorList>
    </citation>
    <scope>NUCLEOTIDE SEQUENCE [LARGE SCALE GENOMIC DNA]</scope>
    <source>
        <strain evidence="3 4">GBMRC 2046</strain>
    </source>
</reference>
<gene>
    <name evidence="3" type="ORF">GR183_19600</name>
</gene>
<feature type="chain" id="PRO_5031464217" evidence="1">
    <location>
        <begin position="41"/>
        <end position="194"/>
    </location>
</feature>
<name>A0A7X3LXZ6_9HYPH</name>
<sequence>MIARPGKLREIGMVNRTVKALKAALAATAYLAFVSTAAYAQQAQKPQQEQQQQEKVAPEHLEAAKNAVQAAKVLDTYDNMLPLIADQTRTLFVRSNPSAAAEIDEVVNTIALEMVDKRAQLNNTIYRVWARRFSIEELNQIAEFYNSPVGQKFSRLGQELTALSVGAGKQWSDRISTQMVSQAREQLKERGYID</sequence>
<proteinExistence type="predicted"/>
<evidence type="ECO:0000259" key="2">
    <source>
        <dbReference type="Pfam" id="PF09832"/>
    </source>
</evidence>
<evidence type="ECO:0000313" key="4">
    <source>
        <dbReference type="Proteomes" id="UP000433101"/>
    </source>
</evidence>
<feature type="signal peptide" evidence="1">
    <location>
        <begin position="1"/>
        <end position="40"/>
    </location>
</feature>
<dbReference type="AlphaFoldDB" id="A0A7X3LXZ6"/>
<dbReference type="RefSeq" id="WP_160777352.1">
    <property type="nucleotide sequence ID" value="NZ_WUMV01000009.1"/>
</dbReference>
<dbReference type="InterPro" id="IPR018637">
    <property type="entry name" value="DUF2059"/>
</dbReference>
<keyword evidence="4" id="KW-1185">Reference proteome</keyword>
<comment type="caution">
    <text evidence="3">The sequence shown here is derived from an EMBL/GenBank/DDBJ whole genome shotgun (WGS) entry which is preliminary data.</text>
</comment>
<organism evidence="3 4">
    <name type="scientific">Stappia sediminis</name>
    <dbReference type="NCBI Taxonomy" id="2692190"/>
    <lineage>
        <taxon>Bacteria</taxon>
        <taxon>Pseudomonadati</taxon>
        <taxon>Pseudomonadota</taxon>
        <taxon>Alphaproteobacteria</taxon>
        <taxon>Hyphomicrobiales</taxon>
        <taxon>Stappiaceae</taxon>
        <taxon>Stappia</taxon>
    </lineage>
</organism>
<dbReference type="Pfam" id="PF09832">
    <property type="entry name" value="DUF2059"/>
    <property type="match status" value="1"/>
</dbReference>
<feature type="domain" description="DUF2059" evidence="2">
    <location>
        <begin position="120"/>
        <end position="177"/>
    </location>
</feature>
<evidence type="ECO:0000313" key="3">
    <source>
        <dbReference type="EMBL" id="MXN67120.1"/>
    </source>
</evidence>
<evidence type="ECO:0000256" key="1">
    <source>
        <dbReference type="SAM" id="SignalP"/>
    </source>
</evidence>
<protein>
    <submittedName>
        <fullName evidence="3">DUF2059 domain-containing protein</fullName>
    </submittedName>
</protein>
<dbReference type="Proteomes" id="UP000433101">
    <property type="component" value="Unassembled WGS sequence"/>
</dbReference>